<keyword evidence="2" id="KW-0378">Hydrolase</keyword>
<dbReference type="SUPFAM" id="SSF52540">
    <property type="entry name" value="P-loop containing nucleoside triphosphate hydrolases"/>
    <property type="match status" value="2"/>
</dbReference>
<dbReference type="SMART" id="SM00490">
    <property type="entry name" value="HELICc"/>
    <property type="match status" value="1"/>
</dbReference>
<dbReference type="Proteomes" id="UP000664534">
    <property type="component" value="Unassembled WGS sequence"/>
</dbReference>
<dbReference type="InterPro" id="IPR038718">
    <property type="entry name" value="SNF2-like_sf"/>
</dbReference>
<reference evidence="7" key="1">
    <citation type="submission" date="2021-03" db="EMBL/GenBank/DDBJ databases">
        <authorList>
            <person name="Tagirdzhanova G."/>
        </authorList>
    </citation>
    <scope>NUCLEOTIDE SEQUENCE</scope>
</reference>
<dbReference type="PROSITE" id="PS51194">
    <property type="entry name" value="HELICASE_CTER"/>
    <property type="match status" value="1"/>
</dbReference>
<feature type="compositionally biased region" description="Polar residues" evidence="4">
    <location>
        <begin position="122"/>
        <end position="152"/>
    </location>
</feature>
<gene>
    <name evidence="7" type="ORF">IMSHALPRED_010673</name>
</gene>
<dbReference type="PANTHER" id="PTHR45626:SF52">
    <property type="entry name" value="SINGLE-STRANDED DNA-DEPENDENT ATPASE (EUROFUNG)"/>
    <property type="match status" value="1"/>
</dbReference>
<dbReference type="InterPro" id="IPR050628">
    <property type="entry name" value="SNF2_RAD54_helicase_TF"/>
</dbReference>
<dbReference type="Gene3D" id="3.40.50.10810">
    <property type="entry name" value="Tandem AAA-ATPase domain"/>
    <property type="match status" value="1"/>
</dbReference>
<evidence type="ECO:0000259" key="6">
    <source>
        <dbReference type="PROSITE" id="PS51194"/>
    </source>
</evidence>
<dbReference type="CDD" id="cd18008">
    <property type="entry name" value="DEXDc_SHPRH-like"/>
    <property type="match status" value="1"/>
</dbReference>
<dbReference type="OrthoDB" id="448448at2759"/>
<feature type="compositionally biased region" description="Polar residues" evidence="4">
    <location>
        <begin position="86"/>
        <end position="102"/>
    </location>
</feature>
<comment type="caution">
    <text evidence="7">The sequence shown here is derived from an EMBL/GenBank/DDBJ whole genome shotgun (WGS) entry which is preliminary data.</text>
</comment>
<dbReference type="InterPro" id="IPR001650">
    <property type="entry name" value="Helicase_C-like"/>
</dbReference>
<dbReference type="GO" id="GO:0016787">
    <property type="term" value="F:hydrolase activity"/>
    <property type="evidence" value="ECO:0007669"/>
    <property type="project" value="UniProtKB-KW"/>
</dbReference>
<evidence type="ECO:0000256" key="4">
    <source>
        <dbReference type="SAM" id="MobiDB-lite"/>
    </source>
</evidence>
<evidence type="ECO:0000256" key="3">
    <source>
        <dbReference type="ARBA" id="ARBA00022840"/>
    </source>
</evidence>
<dbReference type="SMART" id="SM00487">
    <property type="entry name" value="DEXDc"/>
    <property type="match status" value="1"/>
</dbReference>
<evidence type="ECO:0000256" key="1">
    <source>
        <dbReference type="ARBA" id="ARBA00022741"/>
    </source>
</evidence>
<dbReference type="InterPro" id="IPR027417">
    <property type="entry name" value="P-loop_NTPase"/>
</dbReference>
<feature type="region of interest" description="Disordered" evidence="4">
    <location>
        <begin position="31"/>
        <end position="169"/>
    </location>
</feature>
<keyword evidence="8" id="KW-1185">Reference proteome</keyword>
<organism evidence="7 8">
    <name type="scientific">Imshaugia aleurites</name>
    <dbReference type="NCBI Taxonomy" id="172621"/>
    <lineage>
        <taxon>Eukaryota</taxon>
        <taxon>Fungi</taxon>
        <taxon>Dikarya</taxon>
        <taxon>Ascomycota</taxon>
        <taxon>Pezizomycotina</taxon>
        <taxon>Lecanoromycetes</taxon>
        <taxon>OSLEUM clade</taxon>
        <taxon>Lecanoromycetidae</taxon>
        <taxon>Lecanorales</taxon>
        <taxon>Lecanorineae</taxon>
        <taxon>Parmeliaceae</taxon>
        <taxon>Imshaugia</taxon>
    </lineage>
</organism>
<dbReference type="PROSITE" id="PS51192">
    <property type="entry name" value="HELICASE_ATP_BIND_1"/>
    <property type="match status" value="1"/>
</dbReference>
<dbReference type="InterPro" id="IPR000330">
    <property type="entry name" value="SNF2_N"/>
</dbReference>
<evidence type="ECO:0000313" key="8">
    <source>
        <dbReference type="Proteomes" id="UP000664534"/>
    </source>
</evidence>
<keyword evidence="3" id="KW-0067">ATP-binding</keyword>
<accession>A0A8H3ESP5</accession>
<dbReference type="Pfam" id="PF00176">
    <property type="entry name" value="SNF2-rel_dom"/>
    <property type="match status" value="1"/>
</dbReference>
<evidence type="ECO:0000313" key="7">
    <source>
        <dbReference type="EMBL" id="CAF9912001.1"/>
    </source>
</evidence>
<evidence type="ECO:0000256" key="2">
    <source>
        <dbReference type="ARBA" id="ARBA00022801"/>
    </source>
</evidence>
<dbReference type="AlphaFoldDB" id="A0A8H3ESP5"/>
<dbReference type="PANTHER" id="PTHR45626">
    <property type="entry name" value="TRANSCRIPTION TERMINATION FACTOR 2-RELATED"/>
    <property type="match status" value="1"/>
</dbReference>
<feature type="domain" description="Helicase ATP-binding" evidence="5">
    <location>
        <begin position="519"/>
        <end position="709"/>
    </location>
</feature>
<dbReference type="GO" id="GO:0005634">
    <property type="term" value="C:nucleus"/>
    <property type="evidence" value="ECO:0007669"/>
    <property type="project" value="TreeGrafter"/>
</dbReference>
<feature type="compositionally biased region" description="Basic and acidic residues" evidence="4">
    <location>
        <begin position="69"/>
        <end position="82"/>
    </location>
</feature>
<dbReference type="GO" id="GO:0006281">
    <property type="term" value="P:DNA repair"/>
    <property type="evidence" value="ECO:0007669"/>
    <property type="project" value="TreeGrafter"/>
</dbReference>
<dbReference type="Gene3D" id="3.40.50.300">
    <property type="entry name" value="P-loop containing nucleotide triphosphate hydrolases"/>
    <property type="match status" value="1"/>
</dbReference>
<dbReference type="InterPro" id="IPR049730">
    <property type="entry name" value="SNF2/RAD54-like_C"/>
</dbReference>
<dbReference type="GO" id="GO:0005524">
    <property type="term" value="F:ATP binding"/>
    <property type="evidence" value="ECO:0007669"/>
    <property type="project" value="UniProtKB-KW"/>
</dbReference>
<dbReference type="Pfam" id="PF00271">
    <property type="entry name" value="Helicase_C"/>
    <property type="match status" value="1"/>
</dbReference>
<dbReference type="InterPro" id="IPR014001">
    <property type="entry name" value="Helicase_ATP-bd"/>
</dbReference>
<evidence type="ECO:0000259" key="5">
    <source>
        <dbReference type="PROSITE" id="PS51192"/>
    </source>
</evidence>
<name>A0A8H3ESP5_9LECA</name>
<sequence length="1155" mass="129147">MASFNAANGTKLSAATLTDPKALKKHLANGTLISSHFDPSSLPARRGSEPPHSKSCSETILVPDIVSQKSKDDAYHVGESKGRKAMSSQNATMAGQMASTTFDPRRLLDPKGFNNDQRQRDSNNASTESALNQPRPSDLQLNGKSSEASSQGLHKRDHKDYDPPGMGGLIEKVHNVSQREERPQKKLKVENGDFDVEEDKKVSFVGGGKGGEIGDYLKDKKKQGIAESGSVNAVVDLTGDDEGEEVVIVSDSQQKEVCYGRLQHTKVQAHQLPCPSGKAVYISKGDWPAMRLQLKRFPGKDNIIRVLDPMGKDFGNVDLKTSLALARIMDSKNPRFRTQARISIRKRQPNDYPGKECSEYFDITINLYGPKGKAQPMGRFLKQRNVLLGPPFMVDNGIEVVNPHQPADTPPRTAFGGTQSAPRIAPGYVVRTAEEIHNDIVGMFDSLEQSENLPEIEADPRITTPLLSHQKQGLYFLTKKEEERIFSDNDEDKNPLWRIRYRPNGSPTYYNVITGTEERSKPPEVLGGILADMMGLGKTLSILSLIVGSLEAASEWEEIGHLPEMDGDRALVRNSKTTLLVSPLSTLANWEDQIATHIKPGALKYYVYHGANRITDINALAQFDLVITTYSIVASEYGGRAKRKDIEPLLQTNFFRIVLDEAHMIREQSTRQSQAICALSAQRRWAVTGTPVQNRLDDLGALIKFLRVHPFDKGGFSQFILAPFKNADPEIIPKLRLLVDSITLRRLKDRIDLPGRHDHIVKLPFTDEEFGLYDWFAKDSQNTLKVIAGEQKKSLGGKTYAHILRAIMRLRLLCAHGRELLSEDDLKVTEGFSLDNAITLDDEEEDNRPALSAKQAYEMLMLFRETDSDTCVQCTRKIVVKDREDTPNGGDDLLGCMLPCYQIVCRQCMDAVKSSIVQTSSADHRFKCPFCEQILRTSFFELTKDGIEDAEEARALARENPRHAKIMGRYGGPHTKVKALLEELRKSEVESQSLPTGEQPIKSVVFSGWTANLDLIQIALEDNNVKFVRLDGKMSRKNRNVSLDAFRDDPTVCVILISIMAGGLGLNLTTGSKVYVMEPQFNPAAEAQAVDRVHRLGQRREVFTYRFIMKDSFEEKMLDLQRKKQNLADLSMNRGKIDKAEAAKRKLDDLRSLFR</sequence>
<dbReference type="EMBL" id="CAJPDT010000009">
    <property type="protein sequence ID" value="CAF9912001.1"/>
    <property type="molecule type" value="Genomic_DNA"/>
</dbReference>
<dbReference type="GO" id="GO:0008094">
    <property type="term" value="F:ATP-dependent activity, acting on DNA"/>
    <property type="evidence" value="ECO:0007669"/>
    <property type="project" value="TreeGrafter"/>
</dbReference>
<feature type="domain" description="Helicase C-terminal" evidence="6">
    <location>
        <begin position="976"/>
        <end position="1151"/>
    </location>
</feature>
<protein>
    <submittedName>
        <fullName evidence="7">Uncharacterized protein</fullName>
    </submittedName>
</protein>
<keyword evidence="1" id="KW-0547">Nucleotide-binding</keyword>
<dbReference type="CDD" id="cd18793">
    <property type="entry name" value="SF2_C_SNF"/>
    <property type="match status" value="1"/>
</dbReference>
<proteinExistence type="predicted"/>